<dbReference type="EMBL" id="PDOA01000003">
    <property type="protein sequence ID" value="PWC29754.1"/>
    <property type="molecule type" value="Genomic_DNA"/>
</dbReference>
<proteinExistence type="predicted"/>
<keyword evidence="3" id="KW-1185">Reference proteome</keyword>
<evidence type="ECO:0000313" key="3">
    <source>
        <dbReference type="Proteomes" id="UP000245048"/>
    </source>
</evidence>
<reference evidence="3" key="1">
    <citation type="submission" date="2017-10" db="EMBL/GenBank/DDBJ databases">
        <authorList>
            <person name="Toshchakov S.V."/>
            <person name="Goeva M.A."/>
        </authorList>
    </citation>
    <scope>NUCLEOTIDE SEQUENCE [LARGE SCALE GENOMIC DNA]</scope>
    <source>
        <strain evidence="3">JR1/69-1-13</strain>
    </source>
</reference>
<evidence type="ECO:0000256" key="1">
    <source>
        <dbReference type="SAM" id="MobiDB-lite"/>
    </source>
</evidence>
<name>A0A2U1V791_9PROT</name>
<dbReference type="AlphaFoldDB" id="A0A2U1V791"/>
<organism evidence="2 3">
    <name type="scientific">Teichococcus aestuarii</name>
    <dbReference type="NCBI Taxonomy" id="568898"/>
    <lineage>
        <taxon>Bacteria</taxon>
        <taxon>Pseudomonadati</taxon>
        <taxon>Pseudomonadota</taxon>
        <taxon>Alphaproteobacteria</taxon>
        <taxon>Acetobacterales</taxon>
        <taxon>Roseomonadaceae</taxon>
        <taxon>Roseomonas</taxon>
    </lineage>
</organism>
<sequence>MPWPRRRGGCAPGWGAEGAASDDGRHPARPLRQQRRQGAQPLLQRCPVRRRAEGDAQPAPALAEGAARHQRQPSFMLLTCIPPLRPLKGWRVASQYFYKAEEARFGQRRAPNAG</sequence>
<feature type="region of interest" description="Disordered" evidence="1">
    <location>
        <begin position="1"/>
        <end position="70"/>
    </location>
</feature>
<evidence type="ECO:0000313" key="2">
    <source>
        <dbReference type="EMBL" id="PWC29754.1"/>
    </source>
</evidence>
<dbReference type="Proteomes" id="UP000245048">
    <property type="component" value="Unassembled WGS sequence"/>
</dbReference>
<gene>
    <name evidence="2" type="ORF">CR165_07440</name>
</gene>
<feature type="compositionally biased region" description="Low complexity" evidence="1">
    <location>
        <begin position="56"/>
        <end position="65"/>
    </location>
</feature>
<dbReference type="OrthoDB" id="9799456at2"/>
<accession>A0A2U1V791</accession>
<comment type="caution">
    <text evidence="2">The sequence shown here is derived from an EMBL/GenBank/DDBJ whole genome shotgun (WGS) entry which is preliminary data.</text>
</comment>
<protein>
    <submittedName>
        <fullName evidence="2">Uncharacterized protein</fullName>
    </submittedName>
</protein>